<reference evidence="1" key="1">
    <citation type="journal article" date="2023" name="Mol. Phylogenet. Evol.">
        <title>Genome-scale phylogeny and comparative genomics of the fungal order Sordariales.</title>
        <authorList>
            <person name="Hensen N."/>
            <person name="Bonometti L."/>
            <person name="Westerberg I."/>
            <person name="Brannstrom I.O."/>
            <person name="Guillou S."/>
            <person name="Cros-Aarteil S."/>
            <person name="Calhoun S."/>
            <person name="Haridas S."/>
            <person name="Kuo A."/>
            <person name="Mondo S."/>
            <person name="Pangilinan J."/>
            <person name="Riley R."/>
            <person name="LaButti K."/>
            <person name="Andreopoulos B."/>
            <person name="Lipzen A."/>
            <person name="Chen C."/>
            <person name="Yan M."/>
            <person name="Daum C."/>
            <person name="Ng V."/>
            <person name="Clum A."/>
            <person name="Steindorff A."/>
            <person name="Ohm R.A."/>
            <person name="Martin F."/>
            <person name="Silar P."/>
            <person name="Natvig D.O."/>
            <person name="Lalanne C."/>
            <person name="Gautier V."/>
            <person name="Ament-Velasquez S.L."/>
            <person name="Kruys A."/>
            <person name="Hutchinson M.I."/>
            <person name="Powell A.J."/>
            <person name="Barry K."/>
            <person name="Miller A.N."/>
            <person name="Grigoriev I.V."/>
            <person name="Debuchy R."/>
            <person name="Gladieux P."/>
            <person name="Hiltunen Thoren M."/>
            <person name="Johannesson H."/>
        </authorList>
    </citation>
    <scope>NUCLEOTIDE SEQUENCE</scope>
    <source>
        <strain evidence="1">CBS 958.72</strain>
    </source>
</reference>
<dbReference type="EMBL" id="JAULSN010000001">
    <property type="protein sequence ID" value="KAK3382247.1"/>
    <property type="molecule type" value="Genomic_DNA"/>
</dbReference>
<evidence type="ECO:0000313" key="1">
    <source>
        <dbReference type="EMBL" id="KAK3382247.1"/>
    </source>
</evidence>
<reference evidence="1" key="2">
    <citation type="submission" date="2023-06" db="EMBL/GenBank/DDBJ databases">
        <authorList>
            <consortium name="Lawrence Berkeley National Laboratory"/>
            <person name="Haridas S."/>
            <person name="Hensen N."/>
            <person name="Bonometti L."/>
            <person name="Westerberg I."/>
            <person name="Brannstrom I.O."/>
            <person name="Guillou S."/>
            <person name="Cros-Aarteil S."/>
            <person name="Calhoun S."/>
            <person name="Kuo A."/>
            <person name="Mondo S."/>
            <person name="Pangilinan J."/>
            <person name="Riley R."/>
            <person name="Labutti K."/>
            <person name="Andreopoulos B."/>
            <person name="Lipzen A."/>
            <person name="Chen C."/>
            <person name="Yanf M."/>
            <person name="Daum C."/>
            <person name="Ng V."/>
            <person name="Clum A."/>
            <person name="Steindorff A."/>
            <person name="Ohm R."/>
            <person name="Martin F."/>
            <person name="Silar P."/>
            <person name="Natvig D."/>
            <person name="Lalanne C."/>
            <person name="Gautier V."/>
            <person name="Ament-Velasquez S.L."/>
            <person name="Kruys A."/>
            <person name="Hutchinson M.I."/>
            <person name="Powell A.J."/>
            <person name="Barry K."/>
            <person name="Miller A.N."/>
            <person name="Grigoriev I.V."/>
            <person name="Debuchy R."/>
            <person name="Gladieux P."/>
            <person name="Thoren M.H."/>
            <person name="Johannesson H."/>
        </authorList>
    </citation>
    <scope>NUCLEOTIDE SEQUENCE</scope>
    <source>
        <strain evidence="1">CBS 958.72</strain>
    </source>
</reference>
<organism evidence="1 2">
    <name type="scientific">Lasiosphaeria ovina</name>
    <dbReference type="NCBI Taxonomy" id="92902"/>
    <lineage>
        <taxon>Eukaryota</taxon>
        <taxon>Fungi</taxon>
        <taxon>Dikarya</taxon>
        <taxon>Ascomycota</taxon>
        <taxon>Pezizomycotina</taxon>
        <taxon>Sordariomycetes</taxon>
        <taxon>Sordariomycetidae</taxon>
        <taxon>Sordariales</taxon>
        <taxon>Lasiosphaeriaceae</taxon>
        <taxon>Lasiosphaeria</taxon>
    </lineage>
</organism>
<evidence type="ECO:0000313" key="2">
    <source>
        <dbReference type="Proteomes" id="UP001287356"/>
    </source>
</evidence>
<keyword evidence="2" id="KW-1185">Reference proteome</keyword>
<comment type="caution">
    <text evidence="1">The sequence shown here is derived from an EMBL/GenBank/DDBJ whole genome shotgun (WGS) entry which is preliminary data.</text>
</comment>
<accession>A0AAE0NIN7</accession>
<name>A0AAE0NIN7_9PEZI</name>
<protein>
    <submittedName>
        <fullName evidence="1">Uncharacterized protein</fullName>
    </submittedName>
</protein>
<dbReference type="Proteomes" id="UP001287356">
    <property type="component" value="Unassembled WGS sequence"/>
</dbReference>
<dbReference type="AlphaFoldDB" id="A0AAE0NIN7"/>
<proteinExistence type="predicted"/>
<sequence>MTPDDGETLERVMKDRRGVAFAAVAEACPTMADPAVLAATVRTYQHQILGLIHDSGRFKNALSINYINWAMDRRSRRAIFPAVLSRRPRWQYLANSWAPAAKASLDISSPRNSQIVWQELHTATRRATLVGGRRTVGHRQAQATFLHSSISTPINPHPANRCLGVAPLSHYLTCKGASRELHLLGAT</sequence>
<gene>
    <name evidence="1" type="ORF">B0T24DRAFT_4204</name>
</gene>